<organism evidence="2 3">
    <name type="scientific">Oikopleura dioica</name>
    <name type="common">Tunicate</name>
    <dbReference type="NCBI Taxonomy" id="34765"/>
    <lineage>
        <taxon>Eukaryota</taxon>
        <taxon>Metazoa</taxon>
        <taxon>Chordata</taxon>
        <taxon>Tunicata</taxon>
        <taxon>Appendicularia</taxon>
        <taxon>Copelata</taxon>
        <taxon>Oikopleuridae</taxon>
        <taxon>Oikopleura</taxon>
    </lineage>
</organism>
<proteinExistence type="predicted"/>
<feature type="region of interest" description="Disordered" evidence="1">
    <location>
        <begin position="231"/>
        <end position="268"/>
    </location>
</feature>
<gene>
    <name evidence="2" type="ORF">OKIOD_LOCUS5417</name>
</gene>
<dbReference type="EMBL" id="OU015569">
    <property type="protein sequence ID" value="CAG5094779.1"/>
    <property type="molecule type" value="Genomic_DNA"/>
</dbReference>
<protein>
    <submittedName>
        <fullName evidence="2">Oidioi.mRNA.OKI2018_I69.XSR.g13859.t1.cds</fullName>
    </submittedName>
</protein>
<evidence type="ECO:0000313" key="3">
    <source>
        <dbReference type="Proteomes" id="UP001158576"/>
    </source>
</evidence>
<evidence type="ECO:0000313" key="2">
    <source>
        <dbReference type="EMBL" id="CAG5094779.1"/>
    </source>
</evidence>
<feature type="region of interest" description="Disordered" evidence="1">
    <location>
        <begin position="81"/>
        <end position="112"/>
    </location>
</feature>
<sequence length="268" mass="30675">MEKAKDQELTRKMRECTMWPLIWQKIQEIEEKVQDRTDPETVKVEFQVLRNYLKVVDISETSRNEVHATYFGSSTSYNGRADAVPRTSITPPPLSPIPSSTRPQGSNQNHGNDVTHWQSLLDLPKILKIEERGAATRKFLITDGVTECWYYLKDNIRLDDTFRVNCDGRPTTKGKLCPGKYRLSIEKPNDMILTTDDVYNRKKRKLNTDKEEIDQISNYKIVEQFPDEHTCVRETPGPQAVQNGGTEGRGTPPQEPGADVKQEPIIID</sequence>
<reference evidence="2 3" key="1">
    <citation type="submission" date="2021-04" db="EMBL/GenBank/DDBJ databases">
        <authorList>
            <person name="Bliznina A."/>
        </authorList>
    </citation>
    <scope>NUCLEOTIDE SEQUENCE [LARGE SCALE GENOMIC DNA]</scope>
</reference>
<accession>A0ABN7S840</accession>
<evidence type="ECO:0000256" key="1">
    <source>
        <dbReference type="SAM" id="MobiDB-lite"/>
    </source>
</evidence>
<dbReference type="Proteomes" id="UP001158576">
    <property type="component" value="Chromosome XSR"/>
</dbReference>
<name>A0ABN7S840_OIKDI</name>
<keyword evidence="3" id="KW-1185">Reference proteome</keyword>